<dbReference type="Proteomes" id="UP000683291">
    <property type="component" value="Chromosome 1"/>
</dbReference>
<dbReference type="Pfam" id="PF01263">
    <property type="entry name" value="Aldose_epim"/>
    <property type="match status" value="1"/>
</dbReference>
<dbReference type="InterPro" id="IPR008183">
    <property type="entry name" value="Aldose_1/G6P_1-epimerase"/>
</dbReference>
<dbReference type="InterPro" id="IPR014718">
    <property type="entry name" value="GH-type_carb-bd"/>
</dbReference>
<organism evidence="4 5">
    <name type="scientific">Sulfitobacter albidus</name>
    <dbReference type="NCBI Taxonomy" id="2829501"/>
    <lineage>
        <taxon>Bacteria</taxon>
        <taxon>Pseudomonadati</taxon>
        <taxon>Pseudomonadota</taxon>
        <taxon>Alphaproteobacteria</taxon>
        <taxon>Rhodobacterales</taxon>
        <taxon>Roseobacteraceae</taxon>
        <taxon>Sulfitobacter</taxon>
    </lineage>
</organism>
<name>A0A975JE30_9RHOB</name>
<protein>
    <submittedName>
        <fullName evidence="4">Galactose mutarotase</fullName>
    </submittedName>
</protein>
<dbReference type="AlphaFoldDB" id="A0A975JE30"/>
<dbReference type="InterPro" id="IPR047215">
    <property type="entry name" value="Galactose_mutarotase-like"/>
</dbReference>
<keyword evidence="3" id="KW-0119">Carbohydrate metabolism</keyword>
<dbReference type="RefSeq" id="WP_212704844.1">
    <property type="nucleotide sequence ID" value="NZ_CP073581.1"/>
</dbReference>
<evidence type="ECO:0000313" key="5">
    <source>
        <dbReference type="Proteomes" id="UP000683291"/>
    </source>
</evidence>
<dbReference type="PANTHER" id="PTHR10091:SF49">
    <property type="entry name" value="ALDOSE 1-EPIMERASE"/>
    <property type="match status" value="1"/>
</dbReference>
<evidence type="ECO:0000256" key="2">
    <source>
        <dbReference type="ARBA" id="ARBA00023235"/>
    </source>
</evidence>
<dbReference type="GO" id="GO:0006006">
    <property type="term" value="P:glucose metabolic process"/>
    <property type="evidence" value="ECO:0007669"/>
    <property type="project" value="TreeGrafter"/>
</dbReference>
<reference evidence="4" key="1">
    <citation type="submission" date="2021-04" db="EMBL/GenBank/DDBJ databases">
        <title>Complete genome sequence for Sulfitobacter sp. strain JK7-1.</title>
        <authorList>
            <person name="Park S.-J."/>
        </authorList>
    </citation>
    <scope>NUCLEOTIDE SEQUENCE</scope>
    <source>
        <strain evidence="4">JK7-1</strain>
    </source>
</reference>
<dbReference type="GO" id="GO:0030246">
    <property type="term" value="F:carbohydrate binding"/>
    <property type="evidence" value="ECO:0007669"/>
    <property type="project" value="InterPro"/>
</dbReference>
<dbReference type="GO" id="GO:0033499">
    <property type="term" value="P:galactose catabolic process via UDP-galactose, Leloir pathway"/>
    <property type="evidence" value="ECO:0007669"/>
    <property type="project" value="TreeGrafter"/>
</dbReference>
<proteinExistence type="inferred from homology"/>
<dbReference type="SUPFAM" id="SSF74650">
    <property type="entry name" value="Galactose mutarotase-like"/>
    <property type="match status" value="1"/>
</dbReference>
<evidence type="ECO:0000313" key="4">
    <source>
        <dbReference type="EMBL" id="QUJ76647.1"/>
    </source>
</evidence>
<keyword evidence="5" id="KW-1185">Reference proteome</keyword>
<sequence>MQNNAMMPGDGTASFVISAGGLRARILSFGASLQDLRLDGIANPLVLSLPDGDYPGAAASLYAGAIVGPVAGRIAQARTCIGGRSVALDRNGGAHHLHGGSGALSHRVWTPVAVTPDALTLRARMRAGENGYPAGTIVYARYRVSGEGTLALTLTATCTRRTLMNLCHHPYFNLDGAPTIAGHVLECPATQYLPADADALPTGEIAPVAGTAFDFRAGRAVAAQSYDNSLCLHRDRARGLRFAAGLAAGAGPRLQIWTTQPALHVYDGAGIDARAADGRRLGPRAGLALEAQGWPDAPNNPGFPGITILPGEVYSHEVQYRFLPR</sequence>
<dbReference type="PANTHER" id="PTHR10091">
    <property type="entry name" value="ALDOSE-1-EPIMERASE"/>
    <property type="match status" value="1"/>
</dbReference>
<keyword evidence="2" id="KW-0413">Isomerase</keyword>
<dbReference type="GO" id="GO:0004034">
    <property type="term" value="F:aldose 1-epimerase activity"/>
    <property type="evidence" value="ECO:0007669"/>
    <property type="project" value="TreeGrafter"/>
</dbReference>
<comment type="similarity">
    <text evidence="1">Belongs to the aldose epimerase family.</text>
</comment>
<accession>A0A975JE30</accession>
<dbReference type="KEGG" id="sual:KDD17_00800"/>
<evidence type="ECO:0000256" key="3">
    <source>
        <dbReference type="ARBA" id="ARBA00023277"/>
    </source>
</evidence>
<gene>
    <name evidence="4" type="ORF">KDD17_00800</name>
</gene>
<dbReference type="Gene3D" id="2.70.98.10">
    <property type="match status" value="1"/>
</dbReference>
<dbReference type="EMBL" id="CP073581">
    <property type="protein sequence ID" value="QUJ76647.1"/>
    <property type="molecule type" value="Genomic_DNA"/>
</dbReference>
<dbReference type="CDD" id="cd09019">
    <property type="entry name" value="galactose_mutarotase_like"/>
    <property type="match status" value="1"/>
</dbReference>
<dbReference type="InterPro" id="IPR011013">
    <property type="entry name" value="Gal_mutarotase_sf_dom"/>
</dbReference>
<evidence type="ECO:0000256" key="1">
    <source>
        <dbReference type="ARBA" id="ARBA00006206"/>
    </source>
</evidence>